<dbReference type="PANTHER" id="PTHR23073">
    <property type="entry name" value="26S PROTEASOME REGULATORY SUBUNIT"/>
    <property type="match status" value="1"/>
</dbReference>
<evidence type="ECO:0000259" key="4">
    <source>
        <dbReference type="SMART" id="SM00382"/>
    </source>
</evidence>
<accession>A0A7I9W7Q5</accession>
<reference evidence="5 6" key="1">
    <citation type="journal article" date="2019" name="Emerg. Microbes Infect.">
        <title>Comprehensive subspecies identification of 175 nontuberculous mycobacteria species based on 7547 genomic profiles.</title>
        <authorList>
            <person name="Matsumoto Y."/>
            <person name="Kinjo T."/>
            <person name="Motooka D."/>
            <person name="Nabeya D."/>
            <person name="Jung N."/>
            <person name="Uechi K."/>
            <person name="Horii T."/>
            <person name="Iida T."/>
            <person name="Fujita J."/>
            <person name="Nakamura S."/>
        </authorList>
    </citation>
    <scope>NUCLEOTIDE SEQUENCE [LARGE SCALE GENOMIC DNA]</scope>
    <source>
        <strain evidence="5 6">JCM 6377</strain>
    </source>
</reference>
<dbReference type="InterPro" id="IPR003959">
    <property type="entry name" value="ATPase_AAA_core"/>
</dbReference>
<proteinExistence type="inferred from homology"/>
<feature type="domain" description="AAA+ ATPase" evidence="4">
    <location>
        <begin position="282"/>
        <end position="407"/>
    </location>
</feature>
<comment type="similarity">
    <text evidence="1">Belongs to the AAA ATPase family.</text>
</comment>
<dbReference type="GO" id="GO:0005524">
    <property type="term" value="F:ATP binding"/>
    <property type="evidence" value="ECO:0007669"/>
    <property type="project" value="UniProtKB-KW"/>
</dbReference>
<dbReference type="SUPFAM" id="SSF52540">
    <property type="entry name" value="P-loop containing nucleoside triphosphate hydrolases"/>
    <property type="match status" value="1"/>
</dbReference>
<dbReference type="Gene3D" id="1.10.8.60">
    <property type="match status" value="1"/>
</dbReference>
<gene>
    <name evidence="5" type="ORF">MAGR_48080</name>
</gene>
<dbReference type="InterPro" id="IPR003593">
    <property type="entry name" value="AAA+_ATPase"/>
</dbReference>
<name>A0A7I9W7Q5_MYCAG</name>
<dbReference type="InterPro" id="IPR027417">
    <property type="entry name" value="P-loop_NTPase"/>
</dbReference>
<dbReference type="Pfam" id="PF00004">
    <property type="entry name" value="AAA"/>
    <property type="match status" value="1"/>
</dbReference>
<dbReference type="Proteomes" id="UP000465302">
    <property type="component" value="Unassembled WGS sequence"/>
</dbReference>
<dbReference type="InterPro" id="IPR050221">
    <property type="entry name" value="26S_Proteasome_ATPase"/>
</dbReference>
<keyword evidence="2" id="KW-0547">Nucleotide-binding</keyword>
<dbReference type="CDD" id="cd19481">
    <property type="entry name" value="RecA-like_protease"/>
    <property type="match status" value="1"/>
</dbReference>
<evidence type="ECO:0000313" key="6">
    <source>
        <dbReference type="Proteomes" id="UP000465302"/>
    </source>
</evidence>
<sequence>MSVSLWGEILYDFAPFRRPPPEAMTLTENAAPQTPAHVMSGRGARRVPITDVGAYLDELPDDTRTGLRALGELLVGVTHRPARAESADRFTARCLGVPDAGHLVDEDRDLNPVSRLTTAVALTEWITAHADAVEIGPGEHSRPPKWTQTEIGDQTYRHPQCLRVHFPAGTLLPNTGCVIGIEARQTVMRSPEVSAFVTPEHQDAVRAVLDRLADRANQLNPYRGRALRASYTSGLHLTVTQLSSTLTRDSVVVDEQVWREIDLGLTAVRDRHELLNIHGLGARRGVLLCGPPGTGKSAVSAVIAAEVVGDFTVIYVEAKAGEQLLSAVVEEAQRLGGPILLILEDVDLWCRDRNAGGGGLSELLQAMDIAADARILTLASTNDPATLDKAAIRTGRFDAIVDVGYHTRNDAARILTALVAGLPGAEHIDAHAVATALPEHTSGSDLREVVRRAVLSADDSGLLTTAGLLAEVGSGRYRATPAEGMYL</sequence>
<dbReference type="GO" id="GO:0016887">
    <property type="term" value="F:ATP hydrolysis activity"/>
    <property type="evidence" value="ECO:0007669"/>
    <property type="project" value="InterPro"/>
</dbReference>
<dbReference type="SMART" id="SM00382">
    <property type="entry name" value="AAA"/>
    <property type="match status" value="1"/>
</dbReference>
<keyword evidence="3" id="KW-0067">ATP-binding</keyword>
<organism evidence="5 6">
    <name type="scientific">Mycolicibacterium agri</name>
    <name type="common">Mycobacterium agri</name>
    <dbReference type="NCBI Taxonomy" id="36811"/>
    <lineage>
        <taxon>Bacteria</taxon>
        <taxon>Bacillati</taxon>
        <taxon>Actinomycetota</taxon>
        <taxon>Actinomycetes</taxon>
        <taxon>Mycobacteriales</taxon>
        <taxon>Mycobacteriaceae</taxon>
        <taxon>Mycolicibacterium</taxon>
    </lineage>
</organism>
<comment type="caution">
    <text evidence="5">The sequence shown here is derived from an EMBL/GenBank/DDBJ whole genome shotgun (WGS) entry which is preliminary data.</text>
</comment>
<dbReference type="AlphaFoldDB" id="A0A7I9W7Q5"/>
<evidence type="ECO:0000256" key="3">
    <source>
        <dbReference type="ARBA" id="ARBA00022840"/>
    </source>
</evidence>
<dbReference type="EMBL" id="BLKS01000001">
    <property type="protein sequence ID" value="GFG53367.1"/>
    <property type="molecule type" value="Genomic_DNA"/>
</dbReference>
<evidence type="ECO:0000313" key="5">
    <source>
        <dbReference type="EMBL" id="GFG53367.1"/>
    </source>
</evidence>
<evidence type="ECO:0000256" key="1">
    <source>
        <dbReference type="ARBA" id="ARBA00006914"/>
    </source>
</evidence>
<dbReference type="Gene3D" id="3.40.50.300">
    <property type="entry name" value="P-loop containing nucleotide triphosphate hydrolases"/>
    <property type="match status" value="1"/>
</dbReference>
<evidence type="ECO:0000256" key="2">
    <source>
        <dbReference type="ARBA" id="ARBA00022741"/>
    </source>
</evidence>
<protein>
    <recommendedName>
        <fullName evidence="4">AAA+ ATPase domain-containing protein</fullName>
    </recommendedName>
</protein>